<feature type="compositionally biased region" description="Basic and acidic residues" evidence="8">
    <location>
        <begin position="1"/>
        <end position="10"/>
    </location>
</feature>
<dbReference type="GO" id="GO:0005524">
    <property type="term" value="F:ATP binding"/>
    <property type="evidence" value="ECO:0007669"/>
    <property type="project" value="UniProtKB-KW"/>
</dbReference>
<dbReference type="EMBL" id="JACSQV010000009">
    <property type="protein sequence ID" value="MBD7918954.1"/>
    <property type="molecule type" value="Genomic_DNA"/>
</dbReference>
<comment type="subcellular location">
    <subcellularLocation>
        <location evidence="1">Cell membrane</location>
        <topology evidence="1">Peripheral membrane protein</topology>
    </subcellularLocation>
</comment>
<dbReference type="InterPro" id="IPR003439">
    <property type="entry name" value="ABC_transporter-like_ATP-bd"/>
</dbReference>
<evidence type="ECO:0000313" key="11">
    <source>
        <dbReference type="Proteomes" id="UP000604241"/>
    </source>
</evidence>
<dbReference type="RefSeq" id="WP_191783606.1">
    <property type="nucleotide sequence ID" value="NZ_JACSQV010000009.1"/>
</dbReference>
<evidence type="ECO:0000256" key="1">
    <source>
        <dbReference type="ARBA" id="ARBA00004202"/>
    </source>
</evidence>
<keyword evidence="7" id="KW-0472">Membrane</keyword>
<keyword evidence="6 10" id="KW-0067">ATP-binding</keyword>
<evidence type="ECO:0000256" key="3">
    <source>
        <dbReference type="ARBA" id="ARBA00022448"/>
    </source>
</evidence>
<dbReference type="InterPro" id="IPR013563">
    <property type="entry name" value="Oligopep_ABC_C"/>
</dbReference>
<evidence type="ECO:0000256" key="6">
    <source>
        <dbReference type="ARBA" id="ARBA00022840"/>
    </source>
</evidence>
<dbReference type="InterPro" id="IPR050388">
    <property type="entry name" value="ABC_Ni/Peptide_Import"/>
</dbReference>
<dbReference type="SUPFAM" id="SSF52540">
    <property type="entry name" value="P-loop containing nucleoside triphosphate hydrolases"/>
    <property type="match status" value="1"/>
</dbReference>
<comment type="similarity">
    <text evidence="2">Belongs to the ABC transporter superfamily.</text>
</comment>
<dbReference type="InterPro" id="IPR027417">
    <property type="entry name" value="P-loop_NTPase"/>
</dbReference>
<dbReference type="PROSITE" id="PS50893">
    <property type="entry name" value="ABC_TRANSPORTER_2"/>
    <property type="match status" value="1"/>
</dbReference>
<keyword evidence="3" id="KW-0813">Transport</keyword>
<keyword evidence="4" id="KW-1003">Cell membrane</keyword>
<evidence type="ECO:0000256" key="5">
    <source>
        <dbReference type="ARBA" id="ARBA00022741"/>
    </source>
</evidence>
<feature type="domain" description="ABC transporter" evidence="9">
    <location>
        <begin position="33"/>
        <end position="281"/>
    </location>
</feature>
<dbReference type="Pfam" id="PF00005">
    <property type="entry name" value="ABC_tran"/>
    <property type="match status" value="1"/>
</dbReference>
<keyword evidence="5" id="KW-0547">Nucleotide-binding</keyword>
<reference evidence="10 11" key="1">
    <citation type="submission" date="2020-08" db="EMBL/GenBank/DDBJ databases">
        <title>A Genomic Blueprint of the Chicken Gut Microbiome.</title>
        <authorList>
            <person name="Gilroy R."/>
            <person name="Ravi A."/>
            <person name="Getino M."/>
            <person name="Pursley I."/>
            <person name="Horton D.L."/>
            <person name="Alikhan N.-F."/>
            <person name="Baker D."/>
            <person name="Gharbi K."/>
            <person name="Hall N."/>
            <person name="Watson M."/>
            <person name="Adriaenssens E.M."/>
            <person name="Foster-Nyarko E."/>
            <person name="Jarju S."/>
            <person name="Secka A."/>
            <person name="Antonio M."/>
            <person name="Oren A."/>
            <person name="Chaudhuri R."/>
            <person name="La Ragione R.M."/>
            <person name="Hildebrand F."/>
            <person name="Pallen M.J."/>
        </authorList>
    </citation>
    <scope>NUCLEOTIDE SEQUENCE [LARGE SCALE GENOMIC DNA]</scope>
    <source>
        <strain evidence="10 11">Sa3CUA2</strain>
    </source>
</reference>
<organism evidence="10 11">
    <name type="scientific">Cellulomonas avistercoris</name>
    <dbReference type="NCBI Taxonomy" id="2762242"/>
    <lineage>
        <taxon>Bacteria</taxon>
        <taxon>Bacillati</taxon>
        <taxon>Actinomycetota</taxon>
        <taxon>Actinomycetes</taxon>
        <taxon>Micrococcales</taxon>
        <taxon>Cellulomonadaceae</taxon>
        <taxon>Cellulomonas</taxon>
    </lineage>
</organism>
<evidence type="ECO:0000259" key="9">
    <source>
        <dbReference type="PROSITE" id="PS50893"/>
    </source>
</evidence>
<dbReference type="PANTHER" id="PTHR43297">
    <property type="entry name" value="OLIGOPEPTIDE TRANSPORT ATP-BINDING PROTEIN APPD"/>
    <property type="match status" value="1"/>
</dbReference>
<proteinExistence type="inferred from homology"/>
<dbReference type="PANTHER" id="PTHR43297:SF2">
    <property type="entry name" value="DIPEPTIDE TRANSPORT ATP-BINDING PROTEIN DPPD"/>
    <property type="match status" value="1"/>
</dbReference>
<evidence type="ECO:0000256" key="8">
    <source>
        <dbReference type="SAM" id="MobiDB-lite"/>
    </source>
</evidence>
<dbReference type="CDD" id="cd03257">
    <property type="entry name" value="ABC_NikE_OppD_transporters"/>
    <property type="match status" value="1"/>
</dbReference>
<keyword evidence="11" id="KW-1185">Reference proteome</keyword>
<evidence type="ECO:0000256" key="2">
    <source>
        <dbReference type="ARBA" id="ARBA00005417"/>
    </source>
</evidence>
<evidence type="ECO:0000256" key="4">
    <source>
        <dbReference type="ARBA" id="ARBA00022475"/>
    </source>
</evidence>
<evidence type="ECO:0000313" key="10">
    <source>
        <dbReference type="EMBL" id="MBD7918954.1"/>
    </source>
</evidence>
<dbReference type="PROSITE" id="PS00211">
    <property type="entry name" value="ABC_TRANSPORTER_1"/>
    <property type="match status" value="1"/>
</dbReference>
<gene>
    <name evidence="10" type="ORF">H9657_11790</name>
</gene>
<comment type="caution">
    <text evidence="10">The sequence shown here is derived from an EMBL/GenBank/DDBJ whole genome shotgun (WGS) entry which is preliminary data.</text>
</comment>
<feature type="region of interest" description="Disordered" evidence="8">
    <location>
        <begin position="1"/>
        <end position="29"/>
    </location>
</feature>
<protein>
    <submittedName>
        <fullName evidence="10">ABC transporter ATP-binding protein</fullName>
    </submittedName>
</protein>
<name>A0ABR8QF67_9CELL</name>
<sequence length="326" mass="35038">MFSTTLRDRSPAGSPAQRPRLRAEEPAPGADLLRVQDLTVRYGGPSGATAVRDVSFDIGRGERIALVGESGSGKTTLAMAVAGFLPPEAHVTTTAMEFAGRSISDRRPGRLPRRTPGMAMVFQDAMTSLDPVWSVGSQLLAVLRADGRTSRSDDDARARGWLRRVGLTDTDRVMRARPYELSGGMRQRVMMALALCGQPRLLIADEPTSALDASLARATMDLLLELTSTTQTSLLIVSHDIHLCLDYSDRTFVMYQGDLVEQAASADLASRARHPYTRGLLRCIPTLADVGRDYLPTLDAVMAESRLAVAAGGELDDGAELARGAA</sequence>
<evidence type="ECO:0000256" key="7">
    <source>
        <dbReference type="ARBA" id="ARBA00023136"/>
    </source>
</evidence>
<dbReference type="Pfam" id="PF08352">
    <property type="entry name" value="oligo_HPY"/>
    <property type="match status" value="1"/>
</dbReference>
<dbReference type="InterPro" id="IPR003593">
    <property type="entry name" value="AAA+_ATPase"/>
</dbReference>
<dbReference type="Gene3D" id="3.40.50.300">
    <property type="entry name" value="P-loop containing nucleotide triphosphate hydrolases"/>
    <property type="match status" value="1"/>
</dbReference>
<dbReference type="Proteomes" id="UP000604241">
    <property type="component" value="Unassembled WGS sequence"/>
</dbReference>
<accession>A0ABR8QF67</accession>
<dbReference type="InterPro" id="IPR017871">
    <property type="entry name" value="ABC_transporter-like_CS"/>
</dbReference>
<dbReference type="SMART" id="SM00382">
    <property type="entry name" value="AAA"/>
    <property type="match status" value="1"/>
</dbReference>